<dbReference type="AlphaFoldDB" id="A0A386HU16"/>
<dbReference type="KEGG" id="ark:D6B99_15255"/>
<keyword evidence="3" id="KW-1185">Reference proteome</keyword>
<gene>
    <name evidence="2" type="ORF">D6B99_15255</name>
</gene>
<evidence type="ECO:0000313" key="2">
    <source>
        <dbReference type="EMBL" id="AYD48846.1"/>
    </source>
</evidence>
<dbReference type="OrthoDB" id="1466667at2"/>
<dbReference type="EMBL" id="CP032489">
    <property type="protein sequence ID" value="AYD48846.1"/>
    <property type="molecule type" value="Genomic_DNA"/>
</dbReference>
<dbReference type="Proteomes" id="UP000266118">
    <property type="component" value="Chromosome"/>
</dbReference>
<name>A0A386HU16_9BACT</name>
<keyword evidence="1" id="KW-1133">Transmembrane helix</keyword>
<sequence>MIRKRIILFLWVFVGVIAIGLLIAGAKSKSNKICKGVNIDIQGDSKNIYLDQRGIKIEINEYAGKIQRPINEINLRNIETQLKKDAWIKNAKLYFDNNQQLQVSIEETNPVARIFTVNGNSFYIDSAENRLPVNRNVLARVPIFTNFPSNKEKLSAPDSMLLIGVKNIANYVSVDTFWTAFISQINITTSGNFQIIPTIGDQIIDLGNAENIADKLNRLYSFYHQVLKRTGINKYKEISVQYNGQVVASTEYETSATPNAPPLIRTGSASTIATTKPANKKTIQKNTTKNKNK</sequence>
<protein>
    <recommendedName>
        <fullName evidence="4">Cell division protein FtsQ</fullName>
    </recommendedName>
</protein>
<dbReference type="RefSeq" id="WP_119989985.1">
    <property type="nucleotide sequence ID" value="NZ_CP032489.1"/>
</dbReference>
<proteinExistence type="predicted"/>
<keyword evidence="1" id="KW-0812">Transmembrane</keyword>
<evidence type="ECO:0000256" key="1">
    <source>
        <dbReference type="SAM" id="Phobius"/>
    </source>
</evidence>
<keyword evidence="1" id="KW-0472">Membrane</keyword>
<reference evidence="2 3" key="1">
    <citation type="submission" date="2018-09" db="EMBL/GenBank/DDBJ databases">
        <title>Arachidicoccus sp. nov., a bacterium isolated from soil.</title>
        <authorList>
            <person name="Weon H.-Y."/>
            <person name="Kwon S.-W."/>
            <person name="Lee S.A."/>
        </authorList>
    </citation>
    <scope>NUCLEOTIDE SEQUENCE [LARGE SCALE GENOMIC DNA]</scope>
    <source>
        <strain evidence="2 3">KIS59-12</strain>
    </source>
</reference>
<organism evidence="2 3">
    <name type="scientific">Arachidicoccus soli</name>
    <dbReference type="NCBI Taxonomy" id="2341117"/>
    <lineage>
        <taxon>Bacteria</taxon>
        <taxon>Pseudomonadati</taxon>
        <taxon>Bacteroidota</taxon>
        <taxon>Chitinophagia</taxon>
        <taxon>Chitinophagales</taxon>
        <taxon>Chitinophagaceae</taxon>
        <taxon>Arachidicoccus</taxon>
    </lineage>
</organism>
<evidence type="ECO:0008006" key="4">
    <source>
        <dbReference type="Google" id="ProtNLM"/>
    </source>
</evidence>
<evidence type="ECO:0000313" key="3">
    <source>
        <dbReference type="Proteomes" id="UP000266118"/>
    </source>
</evidence>
<accession>A0A386HU16</accession>
<feature type="transmembrane region" description="Helical" evidence="1">
    <location>
        <begin position="7"/>
        <end position="26"/>
    </location>
</feature>